<dbReference type="EMBL" id="LAZR01045256">
    <property type="protein sequence ID" value="KKK99311.1"/>
    <property type="molecule type" value="Genomic_DNA"/>
</dbReference>
<name>A0A0F9CRV0_9ZZZZ</name>
<accession>A0A0F9CRV0</accession>
<gene>
    <name evidence="1" type="ORF">LCGC14_2634030</name>
</gene>
<dbReference type="AlphaFoldDB" id="A0A0F9CRV0"/>
<comment type="caution">
    <text evidence="1">The sequence shown here is derived from an EMBL/GenBank/DDBJ whole genome shotgun (WGS) entry which is preliminary data.</text>
</comment>
<reference evidence="1" key="1">
    <citation type="journal article" date="2015" name="Nature">
        <title>Complex archaea that bridge the gap between prokaryotes and eukaryotes.</title>
        <authorList>
            <person name="Spang A."/>
            <person name="Saw J.H."/>
            <person name="Jorgensen S.L."/>
            <person name="Zaremba-Niedzwiedzka K."/>
            <person name="Martijn J."/>
            <person name="Lind A.E."/>
            <person name="van Eijk R."/>
            <person name="Schleper C."/>
            <person name="Guy L."/>
            <person name="Ettema T.J."/>
        </authorList>
    </citation>
    <scope>NUCLEOTIDE SEQUENCE</scope>
</reference>
<organism evidence="1">
    <name type="scientific">marine sediment metagenome</name>
    <dbReference type="NCBI Taxonomy" id="412755"/>
    <lineage>
        <taxon>unclassified sequences</taxon>
        <taxon>metagenomes</taxon>
        <taxon>ecological metagenomes</taxon>
    </lineage>
</organism>
<proteinExistence type="predicted"/>
<sequence length="140" mass="14968">MAQQEKITKKLDLKKSAVITGVRILKKDVSYTLSAKNDSGSYIAANNSSLAPTLFTLPALADCNGQFWNFFSSNATSFHVLSPASNAFVSDYGVNTLGVNFGHISEGQGCRVICDGSKYYLVGATPFASAIQANVSYQQP</sequence>
<evidence type="ECO:0000313" key="1">
    <source>
        <dbReference type="EMBL" id="KKK99311.1"/>
    </source>
</evidence>
<protein>
    <submittedName>
        <fullName evidence="1">Uncharacterized protein</fullName>
    </submittedName>
</protein>